<dbReference type="EMBL" id="CP003639">
    <property type="protein sequence ID" value="AFM42734.1"/>
    <property type="molecule type" value="Genomic_DNA"/>
</dbReference>
<sequence>MSNDSFPQLNIGIIKPIGVIVPFVIDGYIHAFRELNHKEL</sequence>
<protein>
    <submittedName>
        <fullName evidence="1">Uncharacterized protein</fullName>
    </submittedName>
</protein>
<evidence type="ECO:0000313" key="1">
    <source>
        <dbReference type="EMBL" id="AFM42734.1"/>
    </source>
</evidence>
<evidence type="ECO:0000313" key="2">
    <source>
        <dbReference type="Proteomes" id="UP000002892"/>
    </source>
</evidence>
<dbReference type="AlphaFoldDB" id="I4DAB0"/>
<dbReference type="HOGENOM" id="CLU_3288418_0_0_9"/>
<name>I4DAB0_DESAJ</name>
<keyword evidence="2" id="KW-1185">Reference proteome</keyword>
<dbReference type="KEGG" id="dai:Desaci_3853"/>
<reference evidence="1 2" key="1">
    <citation type="journal article" date="2012" name="J. Bacteriol.">
        <title>Complete genome sequences of Desulfosporosinus orientis DSM765T, Desulfosporosinus youngiae DSM17734T, Desulfosporosinus meridiei DSM13257T, and Desulfosporosinus acidiphilus DSM22704T.</title>
        <authorList>
            <person name="Pester M."/>
            <person name="Brambilla E."/>
            <person name="Alazard D."/>
            <person name="Rattei T."/>
            <person name="Weinmaier T."/>
            <person name="Han J."/>
            <person name="Lucas S."/>
            <person name="Lapidus A."/>
            <person name="Cheng J.F."/>
            <person name="Goodwin L."/>
            <person name="Pitluck S."/>
            <person name="Peters L."/>
            <person name="Ovchinnikova G."/>
            <person name="Teshima H."/>
            <person name="Detter J.C."/>
            <person name="Han C.S."/>
            <person name="Tapia R."/>
            <person name="Land M.L."/>
            <person name="Hauser L."/>
            <person name="Kyrpides N.C."/>
            <person name="Ivanova N.N."/>
            <person name="Pagani I."/>
            <person name="Huntmann M."/>
            <person name="Wei C.L."/>
            <person name="Davenport K.W."/>
            <person name="Daligault H."/>
            <person name="Chain P.S."/>
            <person name="Chen A."/>
            <person name="Mavromatis K."/>
            <person name="Markowitz V."/>
            <person name="Szeto E."/>
            <person name="Mikhailova N."/>
            <person name="Pati A."/>
            <person name="Wagner M."/>
            <person name="Woyke T."/>
            <person name="Ollivier B."/>
            <person name="Klenk H.P."/>
            <person name="Spring S."/>
            <person name="Loy A."/>
        </authorList>
    </citation>
    <scope>NUCLEOTIDE SEQUENCE [LARGE SCALE GENOMIC DNA]</scope>
    <source>
        <strain evidence="2">DSM 22704 / JCM 16185 / SJ4</strain>
    </source>
</reference>
<accession>I4DAB0</accession>
<dbReference type="Proteomes" id="UP000002892">
    <property type="component" value="Chromosome"/>
</dbReference>
<organism evidence="1 2">
    <name type="scientific">Desulfosporosinus acidiphilus (strain DSM 22704 / JCM 16185 / SJ4)</name>
    <dbReference type="NCBI Taxonomy" id="646529"/>
    <lineage>
        <taxon>Bacteria</taxon>
        <taxon>Bacillati</taxon>
        <taxon>Bacillota</taxon>
        <taxon>Clostridia</taxon>
        <taxon>Eubacteriales</taxon>
        <taxon>Desulfitobacteriaceae</taxon>
        <taxon>Desulfosporosinus</taxon>
    </lineage>
</organism>
<proteinExistence type="predicted"/>
<dbReference type="STRING" id="646529.Desaci_3853"/>
<gene>
    <name evidence="1" type="ordered locus">Desaci_3853</name>
</gene>